<dbReference type="RefSeq" id="WP_167154845.1">
    <property type="nucleotide sequence ID" value="NZ_JAANOW010000001.1"/>
</dbReference>
<proteinExistence type="predicted"/>
<dbReference type="SUPFAM" id="SSF51905">
    <property type="entry name" value="FAD/NAD(P)-binding domain"/>
    <property type="match status" value="1"/>
</dbReference>
<sequence length="425" mass="46495">MAAQPAEPTVEGTRNALQGRTRNRRGCMHTTKKILICGSGVAGPTCAYWLHKYGYATVIVERAKALRDGGQNVDIKGAGQHVIEMMALSDQIEAKNTQERGQKYLDADGKVIAVLPKGALGTLTNDFEILRGDFAQVLFESTKDHCEYSFGRFVTALEEKAGCIAATFDNGETEDFELVICAEGMNSSTRDRVMAAHTSFRYLGACMAFFKIPRREEDDGWAHSVNGIGGTFITLRPGNEDETTVLVTFLRRDHAITEDTPTMRKALLRRALEGRGAIADRITADLEAVDDFYFGPMSQVQASAWSQGRFVLLGDAAFCPTPFTGKGTALALVAAYVLAGEINRTADHSQAFAAYERLVRPYVEAAQKQLTPRRIRLMHPKSRAGIGLTHLAQRLVASQTVQSQFGPSAAKRAHTAADDFVFADY</sequence>
<dbReference type="Pfam" id="PF01494">
    <property type="entry name" value="FAD_binding_3"/>
    <property type="match status" value="1"/>
</dbReference>
<comment type="caution">
    <text evidence="2">The sequence shown here is derived from an EMBL/GenBank/DDBJ whole genome shotgun (WGS) entry which is preliminary data.</text>
</comment>
<evidence type="ECO:0000259" key="1">
    <source>
        <dbReference type="Pfam" id="PF01494"/>
    </source>
</evidence>
<dbReference type="PANTHER" id="PTHR46865:SF2">
    <property type="entry name" value="MONOOXYGENASE"/>
    <property type="match status" value="1"/>
</dbReference>
<dbReference type="InterPro" id="IPR051704">
    <property type="entry name" value="FAD_aromatic-hydroxylase"/>
</dbReference>
<organism evidence="2 3">
    <name type="scientific">Mycolicibacterium fluoranthenivorans</name>
    <dbReference type="NCBI Taxonomy" id="258505"/>
    <lineage>
        <taxon>Bacteria</taxon>
        <taxon>Bacillati</taxon>
        <taxon>Actinomycetota</taxon>
        <taxon>Actinomycetes</taxon>
        <taxon>Mycobacteriales</taxon>
        <taxon>Mycobacteriaceae</taxon>
        <taxon>Mycolicibacterium</taxon>
    </lineage>
</organism>
<dbReference type="PRINTS" id="PR00420">
    <property type="entry name" value="RNGMNOXGNASE"/>
</dbReference>
<dbReference type="Proteomes" id="UP000547444">
    <property type="component" value="Unassembled WGS sequence"/>
</dbReference>
<dbReference type="Gene3D" id="3.50.50.60">
    <property type="entry name" value="FAD/NAD(P)-binding domain"/>
    <property type="match status" value="1"/>
</dbReference>
<dbReference type="InterPro" id="IPR036188">
    <property type="entry name" value="FAD/NAD-bd_sf"/>
</dbReference>
<evidence type="ECO:0000313" key="2">
    <source>
        <dbReference type="EMBL" id="NIH93281.1"/>
    </source>
</evidence>
<dbReference type="Gene3D" id="3.30.9.10">
    <property type="entry name" value="D-Amino Acid Oxidase, subunit A, domain 2"/>
    <property type="match status" value="1"/>
</dbReference>
<name>A0A7X5R567_9MYCO</name>
<gene>
    <name evidence="2" type="ORF">FHU31_000237</name>
</gene>
<accession>A0A7X5R567</accession>
<dbReference type="EMBL" id="JAANOW010000001">
    <property type="protein sequence ID" value="NIH93281.1"/>
    <property type="molecule type" value="Genomic_DNA"/>
</dbReference>
<dbReference type="GO" id="GO:0071949">
    <property type="term" value="F:FAD binding"/>
    <property type="evidence" value="ECO:0007669"/>
    <property type="project" value="InterPro"/>
</dbReference>
<dbReference type="InterPro" id="IPR002938">
    <property type="entry name" value="FAD-bd"/>
</dbReference>
<evidence type="ECO:0000313" key="3">
    <source>
        <dbReference type="Proteomes" id="UP000547444"/>
    </source>
</evidence>
<feature type="domain" description="FAD-binding" evidence="1">
    <location>
        <begin position="33"/>
        <end position="343"/>
    </location>
</feature>
<keyword evidence="3" id="KW-1185">Reference proteome</keyword>
<reference evidence="2 3" key="1">
    <citation type="submission" date="2020-03" db="EMBL/GenBank/DDBJ databases">
        <title>Sequencing the genomes of 1000 actinobacteria strains.</title>
        <authorList>
            <person name="Klenk H.-P."/>
        </authorList>
    </citation>
    <scope>NUCLEOTIDE SEQUENCE [LARGE SCALE GENOMIC DNA]</scope>
    <source>
        <strain evidence="2 3">DSM 44556</strain>
    </source>
</reference>
<dbReference type="PANTHER" id="PTHR46865">
    <property type="entry name" value="OXIDOREDUCTASE-RELATED"/>
    <property type="match status" value="1"/>
</dbReference>
<dbReference type="AlphaFoldDB" id="A0A7X5R567"/>
<protein>
    <submittedName>
        <fullName evidence="2">2-polyprenyl-6-methoxyphenol hydroxylase-like FAD-dependent oxidoreductase</fullName>
    </submittedName>
</protein>